<gene>
    <name evidence="9" type="ORF">METZ01_LOCUS82271</name>
</gene>
<dbReference type="EMBL" id="UINC01006751">
    <property type="protein sequence ID" value="SVA29417.1"/>
    <property type="molecule type" value="Genomic_DNA"/>
</dbReference>
<dbReference type="PANTHER" id="PTHR43163">
    <property type="entry name" value="DIPEPTIDE TRANSPORT SYSTEM PERMEASE PROTEIN DPPB-RELATED"/>
    <property type="match status" value="1"/>
</dbReference>
<keyword evidence="3" id="KW-1003">Cell membrane</keyword>
<evidence type="ECO:0000256" key="7">
    <source>
        <dbReference type="SAM" id="Phobius"/>
    </source>
</evidence>
<dbReference type="AlphaFoldDB" id="A0A381UQ20"/>
<evidence type="ECO:0000313" key="9">
    <source>
        <dbReference type="EMBL" id="SVA29417.1"/>
    </source>
</evidence>
<evidence type="ECO:0000256" key="4">
    <source>
        <dbReference type="ARBA" id="ARBA00022692"/>
    </source>
</evidence>
<evidence type="ECO:0000256" key="2">
    <source>
        <dbReference type="ARBA" id="ARBA00022448"/>
    </source>
</evidence>
<feature type="transmembrane region" description="Helical" evidence="7">
    <location>
        <begin position="143"/>
        <end position="165"/>
    </location>
</feature>
<accession>A0A381UQ20</accession>
<dbReference type="PANTHER" id="PTHR43163:SF6">
    <property type="entry name" value="DIPEPTIDE TRANSPORT SYSTEM PERMEASE PROTEIN DPPB-RELATED"/>
    <property type="match status" value="1"/>
</dbReference>
<keyword evidence="2" id="KW-0813">Transport</keyword>
<feature type="domain" description="ABC transmembrane type-1" evidence="8">
    <location>
        <begin position="94"/>
        <end position="311"/>
    </location>
</feature>
<dbReference type="InterPro" id="IPR035906">
    <property type="entry name" value="MetI-like_sf"/>
</dbReference>
<feature type="transmembrane region" description="Helical" evidence="7">
    <location>
        <begin position="12"/>
        <end position="31"/>
    </location>
</feature>
<evidence type="ECO:0000259" key="8">
    <source>
        <dbReference type="PROSITE" id="PS50928"/>
    </source>
</evidence>
<dbReference type="GO" id="GO:0005886">
    <property type="term" value="C:plasma membrane"/>
    <property type="evidence" value="ECO:0007669"/>
    <property type="project" value="UniProtKB-SubCell"/>
</dbReference>
<feature type="transmembrane region" description="Helical" evidence="7">
    <location>
        <begin position="246"/>
        <end position="272"/>
    </location>
</feature>
<evidence type="ECO:0000256" key="5">
    <source>
        <dbReference type="ARBA" id="ARBA00022989"/>
    </source>
</evidence>
<reference evidence="9" key="1">
    <citation type="submission" date="2018-05" db="EMBL/GenBank/DDBJ databases">
        <authorList>
            <person name="Lanie J.A."/>
            <person name="Ng W.-L."/>
            <person name="Kazmierczak K.M."/>
            <person name="Andrzejewski T.M."/>
            <person name="Davidsen T.M."/>
            <person name="Wayne K.J."/>
            <person name="Tettelin H."/>
            <person name="Glass J.I."/>
            <person name="Rusch D."/>
            <person name="Podicherti R."/>
            <person name="Tsui H.-C.T."/>
            <person name="Winkler M.E."/>
        </authorList>
    </citation>
    <scope>NUCLEOTIDE SEQUENCE</scope>
</reference>
<protein>
    <recommendedName>
        <fullName evidence="8">ABC transmembrane type-1 domain-containing protein</fullName>
    </recommendedName>
</protein>
<dbReference type="SUPFAM" id="SSF161098">
    <property type="entry name" value="MetI-like"/>
    <property type="match status" value="1"/>
</dbReference>
<evidence type="ECO:0000256" key="3">
    <source>
        <dbReference type="ARBA" id="ARBA00022475"/>
    </source>
</evidence>
<keyword evidence="4 7" id="KW-0812">Transmembrane</keyword>
<dbReference type="GO" id="GO:0055085">
    <property type="term" value="P:transmembrane transport"/>
    <property type="evidence" value="ECO:0007669"/>
    <property type="project" value="InterPro"/>
</dbReference>
<dbReference type="Gene3D" id="1.10.3720.10">
    <property type="entry name" value="MetI-like"/>
    <property type="match status" value="1"/>
</dbReference>
<keyword evidence="6 7" id="KW-0472">Membrane</keyword>
<feature type="transmembrane region" description="Helical" evidence="7">
    <location>
        <begin position="292"/>
        <end position="315"/>
    </location>
</feature>
<dbReference type="Pfam" id="PF19300">
    <property type="entry name" value="BPD_transp_1_N"/>
    <property type="match status" value="1"/>
</dbReference>
<dbReference type="InterPro" id="IPR000515">
    <property type="entry name" value="MetI-like"/>
</dbReference>
<dbReference type="InterPro" id="IPR045621">
    <property type="entry name" value="BPD_transp_1_N"/>
</dbReference>
<feature type="transmembrane region" description="Helical" evidence="7">
    <location>
        <begin position="185"/>
        <end position="205"/>
    </location>
</feature>
<comment type="subcellular location">
    <subcellularLocation>
        <location evidence="1">Cell membrane</location>
        <topology evidence="1">Multi-pass membrane protein</topology>
    </subcellularLocation>
</comment>
<sequence>MLTYILRRLPQTILVIFGVTLITFIALQIGGDPTYLFVSERASAEEIIATRIKLGFDKPLHVQYLNYLLNLIKLDFGDSLYFRQSAMTVILEALPATIELTLFSMCIAVFGAIPFGIFAAINRGKWIDGTLMAIAMLGQSIPSFWLGIMSILYLSLNISWLPISGHVPFLMPILRGDFLEGIKNFPTTCLYLILPSFAVAFYSLSRNARLVRSSMLEVLSQDYVRTARAKGLSEYSVIMKHAMRNAWLPVVTIIGLEFGFMLSGVVVVEVVFAWPGLGRTVFDAIANRDIPLVQASVVVIAILVILINLITDIIYAKLDPRIRLS</sequence>
<keyword evidence="5 7" id="KW-1133">Transmembrane helix</keyword>
<evidence type="ECO:0000256" key="1">
    <source>
        <dbReference type="ARBA" id="ARBA00004651"/>
    </source>
</evidence>
<organism evidence="9">
    <name type="scientific">marine metagenome</name>
    <dbReference type="NCBI Taxonomy" id="408172"/>
    <lineage>
        <taxon>unclassified sequences</taxon>
        <taxon>metagenomes</taxon>
        <taxon>ecological metagenomes</taxon>
    </lineage>
</organism>
<name>A0A381UQ20_9ZZZZ</name>
<dbReference type="Pfam" id="PF00528">
    <property type="entry name" value="BPD_transp_1"/>
    <property type="match status" value="1"/>
</dbReference>
<proteinExistence type="predicted"/>
<dbReference type="PROSITE" id="PS50928">
    <property type="entry name" value="ABC_TM1"/>
    <property type="match status" value="1"/>
</dbReference>
<feature type="transmembrane region" description="Helical" evidence="7">
    <location>
        <begin position="100"/>
        <end position="122"/>
    </location>
</feature>
<evidence type="ECO:0000256" key="6">
    <source>
        <dbReference type="ARBA" id="ARBA00023136"/>
    </source>
</evidence>
<dbReference type="CDD" id="cd06261">
    <property type="entry name" value="TM_PBP2"/>
    <property type="match status" value="1"/>
</dbReference>